<keyword evidence="2" id="KW-0479">Metal-binding</keyword>
<organism evidence="10 11">
    <name type="scientific">Cryptococcus gattii EJB2</name>
    <dbReference type="NCBI Taxonomy" id="1296103"/>
    <lineage>
        <taxon>Eukaryota</taxon>
        <taxon>Fungi</taxon>
        <taxon>Dikarya</taxon>
        <taxon>Basidiomycota</taxon>
        <taxon>Agaricomycotina</taxon>
        <taxon>Tremellomycetes</taxon>
        <taxon>Tremellales</taxon>
        <taxon>Cryptococcaceae</taxon>
        <taxon>Cryptococcus</taxon>
        <taxon>Cryptococcus gattii species complex</taxon>
    </lineage>
</organism>
<feature type="region of interest" description="Disordered" evidence="8">
    <location>
        <begin position="119"/>
        <end position="152"/>
    </location>
</feature>
<feature type="domain" description="Zn(2)-C6 fungal-type" evidence="9">
    <location>
        <begin position="163"/>
        <end position="193"/>
    </location>
</feature>
<accession>A0ABR5BP12</accession>
<dbReference type="CDD" id="cd12148">
    <property type="entry name" value="fungal_TF_MHR"/>
    <property type="match status" value="1"/>
</dbReference>
<protein>
    <recommendedName>
        <fullName evidence="9">Zn(2)-C6 fungal-type domain-containing protein</fullName>
    </recommendedName>
</protein>
<keyword evidence="11" id="KW-1185">Reference proteome</keyword>
<dbReference type="Proteomes" id="UP000054272">
    <property type="component" value="Unassembled WGS sequence"/>
</dbReference>
<feature type="compositionally biased region" description="Gly residues" evidence="8">
    <location>
        <begin position="222"/>
        <end position="235"/>
    </location>
</feature>
<dbReference type="SMART" id="SM00066">
    <property type="entry name" value="GAL4"/>
    <property type="match status" value="1"/>
</dbReference>
<keyword evidence="6" id="KW-0804">Transcription</keyword>
<dbReference type="Pfam" id="PF00172">
    <property type="entry name" value="Zn_clus"/>
    <property type="match status" value="1"/>
</dbReference>
<evidence type="ECO:0000256" key="8">
    <source>
        <dbReference type="SAM" id="MobiDB-lite"/>
    </source>
</evidence>
<dbReference type="InterPro" id="IPR001138">
    <property type="entry name" value="Zn2Cys6_DnaBD"/>
</dbReference>
<name>A0ABR5BP12_9TREE</name>
<feature type="region of interest" description="Disordered" evidence="8">
    <location>
        <begin position="70"/>
        <end position="90"/>
    </location>
</feature>
<evidence type="ECO:0000256" key="4">
    <source>
        <dbReference type="ARBA" id="ARBA00023015"/>
    </source>
</evidence>
<dbReference type="PROSITE" id="PS50048">
    <property type="entry name" value="ZN2_CY6_FUNGAL_2"/>
    <property type="match status" value="1"/>
</dbReference>
<evidence type="ECO:0000313" key="11">
    <source>
        <dbReference type="Proteomes" id="UP000054272"/>
    </source>
</evidence>
<evidence type="ECO:0000256" key="2">
    <source>
        <dbReference type="ARBA" id="ARBA00022723"/>
    </source>
</evidence>
<proteinExistence type="predicted"/>
<dbReference type="SMART" id="SM00906">
    <property type="entry name" value="Fungal_trans"/>
    <property type="match status" value="1"/>
</dbReference>
<gene>
    <name evidence="10" type="ORF">I306_05554</name>
</gene>
<dbReference type="InterPro" id="IPR052202">
    <property type="entry name" value="Yeast_MetPath_Reg"/>
</dbReference>
<dbReference type="EMBL" id="KN848752">
    <property type="protein sequence ID" value="KIR77360.1"/>
    <property type="molecule type" value="Genomic_DNA"/>
</dbReference>
<evidence type="ECO:0000256" key="5">
    <source>
        <dbReference type="ARBA" id="ARBA00023125"/>
    </source>
</evidence>
<feature type="region of interest" description="Disordered" evidence="8">
    <location>
        <begin position="216"/>
        <end position="235"/>
    </location>
</feature>
<dbReference type="PANTHER" id="PTHR47782">
    <property type="entry name" value="ZN(II)2CYS6 TRANSCRIPTION FACTOR (EUROFUNG)-RELATED"/>
    <property type="match status" value="1"/>
</dbReference>
<feature type="compositionally biased region" description="Polar residues" evidence="8">
    <location>
        <begin position="71"/>
        <end position="84"/>
    </location>
</feature>
<dbReference type="CDD" id="cd00067">
    <property type="entry name" value="GAL4"/>
    <property type="match status" value="1"/>
</dbReference>
<keyword evidence="5" id="KW-0238">DNA-binding</keyword>
<keyword evidence="3" id="KW-0862">Zinc</keyword>
<evidence type="ECO:0000256" key="3">
    <source>
        <dbReference type="ARBA" id="ARBA00022833"/>
    </source>
</evidence>
<dbReference type="InterPro" id="IPR007219">
    <property type="entry name" value="XnlR_reg_dom"/>
</dbReference>
<evidence type="ECO:0000256" key="1">
    <source>
        <dbReference type="ARBA" id="ARBA00004123"/>
    </source>
</evidence>
<evidence type="ECO:0000313" key="10">
    <source>
        <dbReference type="EMBL" id="KIR77360.1"/>
    </source>
</evidence>
<dbReference type="InterPro" id="IPR036864">
    <property type="entry name" value="Zn2-C6_fun-type_DNA-bd_sf"/>
</dbReference>
<comment type="subcellular location">
    <subcellularLocation>
        <location evidence="1">Nucleus</location>
    </subcellularLocation>
</comment>
<keyword evidence="4" id="KW-0805">Transcription regulation</keyword>
<evidence type="ECO:0000259" key="9">
    <source>
        <dbReference type="PROSITE" id="PS50048"/>
    </source>
</evidence>
<reference evidence="10 11" key="1">
    <citation type="submission" date="2015-01" db="EMBL/GenBank/DDBJ databases">
        <title>The Genome Sequence of Cryptococcus gattii EJB2.</title>
        <authorList>
            <consortium name="The Broad Institute Genomics Platform"/>
            <person name="Cuomo C."/>
            <person name="Litvintseva A."/>
            <person name="Chen Y."/>
            <person name="Heitman J."/>
            <person name="Sun S."/>
            <person name="Springer D."/>
            <person name="Dromer F."/>
            <person name="Young S."/>
            <person name="Zeng Q."/>
            <person name="Gargeya S."/>
            <person name="Abouelleil A."/>
            <person name="Alvarado L."/>
            <person name="Chapman S.B."/>
            <person name="Gainer-Dewar J."/>
            <person name="Goldberg J."/>
            <person name="Griggs A."/>
            <person name="Gujja S."/>
            <person name="Hansen M."/>
            <person name="Howarth C."/>
            <person name="Imamovic A."/>
            <person name="Larimer J."/>
            <person name="Murphy C."/>
            <person name="Naylor J."/>
            <person name="Pearson M."/>
            <person name="Priest M."/>
            <person name="Roberts A."/>
            <person name="Saif S."/>
            <person name="Shea T."/>
            <person name="Sykes S."/>
            <person name="Wortman J."/>
            <person name="Nusbaum C."/>
            <person name="Birren B."/>
        </authorList>
    </citation>
    <scope>NUCLEOTIDE SEQUENCE [LARGE SCALE GENOMIC DNA]</scope>
    <source>
        <strain evidence="10 11">EJB2</strain>
    </source>
</reference>
<dbReference type="Gene3D" id="4.10.240.10">
    <property type="entry name" value="Zn(2)-C6 fungal-type DNA-binding domain"/>
    <property type="match status" value="1"/>
</dbReference>
<keyword evidence="7" id="KW-0539">Nucleus</keyword>
<feature type="region of interest" description="Disordered" evidence="8">
    <location>
        <begin position="1"/>
        <end position="47"/>
    </location>
</feature>
<evidence type="ECO:0000256" key="6">
    <source>
        <dbReference type="ARBA" id="ARBA00023163"/>
    </source>
</evidence>
<dbReference type="PROSITE" id="PS00463">
    <property type="entry name" value="ZN2_CY6_FUNGAL_1"/>
    <property type="match status" value="1"/>
</dbReference>
<dbReference type="PANTHER" id="PTHR47782:SF1">
    <property type="entry name" value="PYRIMIDINE PATHWAY REGULATORY PROTEIN 1"/>
    <property type="match status" value="1"/>
</dbReference>
<evidence type="ECO:0000256" key="7">
    <source>
        <dbReference type="ARBA" id="ARBA00023242"/>
    </source>
</evidence>
<dbReference type="SUPFAM" id="SSF57701">
    <property type="entry name" value="Zn2/Cys6 DNA-binding domain"/>
    <property type="match status" value="1"/>
</dbReference>
<sequence length="798" mass="86382">MSGYDPRYDNPLGPMSGRASPPDASQQDAYEYSKHGSGSGYLGQLPLGADSAHAETASALRSLFGEGAEVQNLTSQEPPNQISTLAEGAAAAVAVAETGGGGGDTSQSNNEALAIDPSLSEHAPHHDDDSADDPSRPSSSGNANLLTKRKATSRAGMLARGGACEFCKRRKLKCSAELPACANCVKSGKECVYAQKKQRSRVKVLEDRLQELEKRLEQGQAPGSGSGGGVGVGAAGTGEVASSAYTSSSSGGGNELSFGQTLVHHVDPSLLPPSEYEETFILQGFDNFADHIRKPEEQEPDLMTLADAAAADTPAETNDPWAKMSPEEIAKEIIKVATGGKGEGERIVSHLVQVYMNSTPDTFYHLVIPPMDLLNRVSPSTPDPIHPTLLLSLIPALLSFSPIQSLHHPSIPLLLLPHARAHSVQAITQSDPRVLDIIIAGVSRAYGFFNEAKNIDGWVDCVAATSLVRAAGLTKQAGVGEKFVPADRVPAERLERRRRETGLRALMHKGAIVPPPESWYQFGQRVNLFWISYICDRAASIGWGWPSSYNDEEITTPWPKDEYKSIQALLDDQTIRTFLSSSFPTPTPTTPDSDLCAEAKSITLLYHGQQLLDSPPDLSSPEKTTKLLGLTEGYMESLEKMRGPRMKAGKLTSIWMILYTTMAMLRAKDGFDKSYPNEPTQESIERVVSAADKVLQLVSVIQNAGDTHLATCDVISSVLFLHLARLFIQYTSRPLPSALMTRLRRMTESFKRALIDQGERLVFAQVAAQMLENYNVGAEWKEGEWERADGGDWTGVVI</sequence>